<dbReference type="InterPro" id="IPR036259">
    <property type="entry name" value="MFS_trans_sf"/>
</dbReference>
<dbReference type="GO" id="GO:0022857">
    <property type="term" value="F:transmembrane transporter activity"/>
    <property type="evidence" value="ECO:0007669"/>
    <property type="project" value="InterPro"/>
</dbReference>
<comment type="caution">
    <text evidence="11">The sequence shown here is derived from an EMBL/GenBank/DDBJ whole genome shotgun (WGS) entry which is preliminary data.</text>
</comment>
<evidence type="ECO:0000256" key="9">
    <source>
        <dbReference type="SAM" id="Phobius"/>
    </source>
</evidence>
<feature type="compositionally biased region" description="Polar residues" evidence="8">
    <location>
        <begin position="1"/>
        <end position="11"/>
    </location>
</feature>
<feature type="region of interest" description="Disordered" evidence="8">
    <location>
        <begin position="1"/>
        <end position="21"/>
    </location>
</feature>
<accession>A0A9X4M2J5</accession>
<name>A0A9X4M2J5_9ACTN</name>
<dbReference type="Gene3D" id="1.20.1250.20">
    <property type="entry name" value="MFS general substrate transporter like domains"/>
    <property type="match status" value="1"/>
</dbReference>
<gene>
    <name evidence="11" type="ORF">NVS88_01520</name>
</gene>
<evidence type="ECO:0000313" key="11">
    <source>
        <dbReference type="EMBL" id="MDG3013231.1"/>
    </source>
</evidence>
<evidence type="ECO:0000256" key="6">
    <source>
        <dbReference type="ARBA" id="ARBA00022989"/>
    </source>
</evidence>
<feature type="transmembrane region" description="Helical" evidence="9">
    <location>
        <begin position="31"/>
        <end position="53"/>
    </location>
</feature>
<keyword evidence="7 9" id="KW-0472">Membrane</keyword>
<feature type="transmembrane region" description="Helical" evidence="9">
    <location>
        <begin position="322"/>
        <end position="347"/>
    </location>
</feature>
<keyword evidence="12" id="KW-1185">Reference proteome</keyword>
<feature type="transmembrane region" description="Helical" evidence="9">
    <location>
        <begin position="300"/>
        <end position="316"/>
    </location>
</feature>
<dbReference type="RefSeq" id="WP_332519000.1">
    <property type="nucleotide sequence ID" value="NZ_JANRHA010000001.1"/>
</dbReference>
<evidence type="ECO:0000256" key="5">
    <source>
        <dbReference type="ARBA" id="ARBA00022692"/>
    </source>
</evidence>
<dbReference type="EMBL" id="JANRHA010000001">
    <property type="protein sequence ID" value="MDG3013231.1"/>
    <property type="molecule type" value="Genomic_DNA"/>
</dbReference>
<sequence length="414" mass="42616">MTTTTHSSTEDSAPASVDERHRRGTRGFNRISLALFAAGLTTFVSMYCTQALLPALSGSFGVSPASAALAVSVTTGVLALAIIPASALSERFGRTRVMVISASTSAVIGLLLPLSPTFSVLLAGRALQGLTLAGVPAVAMAYLAEEVHADSLGLAMGRYVAGTTLGGLLGRVVPSGVLDATTWRWGLEAAAVTALVCAVVFLRTLPRSRHFLPQPVGVRLLVANVRGHLSSPALCSLFALGFLLMGGFVSVYNFLGYRLMRPPFGLSEATVGLVFLMYLAGTVSSTVAGRIADRAGRGRTMTVAVLVSAAGLLVTIPDELPLILVGVLLFTGGFFAAHAVAGGWVGALATEHRAEASALYLFAYYLGSSVVGALTGLAFAAQGWTGLVVGVSGLLAVALALVVGLRLRSHPARH</sequence>
<protein>
    <submittedName>
        <fullName evidence="11">MFS transporter</fullName>
    </submittedName>
</protein>
<keyword evidence="4" id="KW-1003">Cell membrane</keyword>
<dbReference type="GO" id="GO:0005886">
    <property type="term" value="C:plasma membrane"/>
    <property type="evidence" value="ECO:0007669"/>
    <property type="project" value="UniProtKB-SubCell"/>
</dbReference>
<evidence type="ECO:0000256" key="4">
    <source>
        <dbReference type="ARBA" id="ARBA00022475"/>
    </source>
</evidence>
<dbReference type="PROSITE" id="PS50850">
    <property type="entry name" value="MFS"/>
    <property type="match status" value="1"/>
</dbReference>
<dbReference type="PANTHER" id="PTHR43271:SF1">
    <property type="entry name" value="INNER MEMBRANE TRANSPORT PROTEIN YNFM"/>
    <property type="match status" value="1"/>
</dbReference>
<evidence type="ECO:0000256" key="1">
    <source>
        <dbReference type="ARBA" id="ARBA00004651"/>
    </source>
</evidence>
<evidence type="ECO:0000256" key="7">
    <source>
        <dbReference type="ARBA" id="ARBA00023136"/>
    </source>
</evidence>
<dbReference type="SUPFAM" id="SSF103473">
    <property type="entry name" value="MFS general substrate transporter"/>
    <property type="match status" value="1"/>
</dbReference>
<feature type="transmembrane region" description="Helical" evidence="9">
    <location>
        <begin position="387"/>
        <end position="407"/>
    </location>
</feature>
<proteinExistence type="inferred from homology"/>
<dbReference type="AlphaFoldDB" id="A0A9X4M2J5"/>
<evidence type="ECO:0000259" key="10">
    <source>
        <dbReference type="PROSITE" id="PS50850"/>
    </source>
</evidence>
<feature type="transmembrane region" description="Helical" evidence="9">
    <location>
        <begin position="65"/>
        <end position="85"/>
    </location>
</feature>
<feature type="transmembrane region" description="Helical" evidence="9">
    <location>
        <begin position="97"/>
        <end position="114"/>
    </location>
</feature>
<reference evidence="11" key="1">
    <citation type="submission" date="2022-08" db="EMBL/GenBank/DDBJ databases">
        <title>Genome analysis of Corynebacteriales strain.</title>
        <authorList>
            <person name="Lee S.D."/>
        </authorList>
    </citation>
    <scope>NUCLEOTIDE SEQUENCE</scope>
    <source>
        <strain evidence="11">D3-21</strain>
    </source>
</reference>
<dbReference type="InterPro" id="IPR020846">
    <property type="entry name" value="MFS_dom"/>
</dbReference>
<keyword evidence="6 9" id="KW-1133">Transmembrane helix</keyword>
<keyword evidence="3" id="KW-0813">Transport</keyword>
<organism evidence="11 12">
    <name type="scientific">Speluncibacter jeojiensis</name>
    <dbReference type="NCBI Taxonomy" id="2710754"/>
    <lineage>
        <taxon>Bacteria</taxon>
        <taxon>Bacillati</taxon>
        <taxon>Actinomycetota</taxon>
        <taxon>Actinomycetes</taxon>
        <taxon>Mycobacteriales</taxon>
        <taxon>Speluncibacteraceae</taxon>
        <taxon>Speluncibacter</taxon>
    </lineage>
</organism>
<feature type="transmembrane region" description="Helical" evidence="9">
    <location>
        <begin position="269"/>
        <end position="288"/>
    </location>
</feature>
<feature type="transmembrane region" description="Helical" evidence="9">
    <location>
        <begin position="234"/>
        <end position="257"/>
    </location>
</feature>
<feature type="transmembrane region" description="Helical" evidence="9">
    <location>
        <begin position="359"/>
        <end position="381"/>
    </location>
</feature>
<feature type="transmembrane region" description="Helical" evidence="9">
    <location>
        <begin position="185"/>
        <end position="205"/>
    </location>
</feature>
<evidence type="ECO:0000256" key="3">
    <source>
        <dbReference type="ARBA" id="ARBA00022448"/>
    </source>
</evidence>
<evidence type="ECO:0000256" key="8">
    <source>
        <dbReference type="SAM" id="MobiDB-lite"/>
    </source>
</evidence>
<dbReference type="Proteomes" id="UP001152755">
    <property type="component" value="Unassembled WGS sequence"/>
</dbReference>
<dbReference type="PANTHER" id="PTHR43271">
    <property type="entry name" value="BLL2771 PROTEIN"/>
    <property type="match status" value="1"/>
</dbReference>
<comment type="subcellular location">
    <subcellularLocation>
        <location evidence="1">Cell membrane</location>
        <topology evidence="1">Multi-pass membrane protein</topology>
    </subcellularLocation>
</comment>
<evidence type="ECO:0000256" key="2">
    <source>
        <dbReference type="ARBA" id="ARBA00008335"/>
    </source>
</evidence>
<feature type="domain" description="Major facilitator superfamily (MFS) profile" evidence="10">
    <location>
        <begin position="27"/>
        <end position="408"/>
    </location>
</feature>
<keyword evidence="5 9" id="KW-0812">Transmembrane</keyword>
<dbReference type="InterPro" id="IPR011701">
    <property type="entry name" value="MFS"/>
</dbReference>
<evidence type="ECO:0000313" key="12">
    <source>
        <dbReference type="Proteomes" id="UP001152755"/>
    </source>
</evidence>
<comment type="similarity">
    <text evidence="2">Belongs to the major facilitator superfamily.</text>
</comment>
<dbReference type="CDD" id="cd17324">
    <property type="entry name" value="MFS_NepI_like"/>
    <property type="match status" value="1"/>
</dbReference>
<dbReference type="Pfam" id="PF07690">
    <property type="entry name" value="MFS_1"/>
    <property type="match status" value="1"/>
</dbReference>